<accession>A0AAP3F9L0</accession>
<dbReference type="EMBL" id="JAPDVK010000002">
    <property type="protein sequence ID" value="MCW4127869.1"/>
    <property type="molecule type" value="Genomic_DNA"/>
</dbReference>
<proteinExistence type="predicted"/>
<name>A0AAP3F9L0_9BACT</name>
<sequence>MSNRFTSRLSDNDDFKRDELIRKIEHAVEHMTLAELEALSYDMFTKGYIQDY</sequence>
<reference evidence="1" key="1">
    <citation type="submission" date="2022-11" db="EMBL/GenBank/DDBJ databases">
        <title>Genomic repertoires linked with pathogenic potency of arthritogenic Prevotella copri isolated from the gut of rheumatoid arthritis patients.</title>
        <authorList>
            <person name="Nii T."/>
            <person name="Maeda Y."/>
            <person name="Motooka D."/>
            <person name="Naito M."/>
            <person name="Matsumoto Y."/>
            <person name="Ogawa T."/>
            <person name="Oguro-Igashira E."/>
            <person name="Kishikawa T."/>
            <person name="Yamashita M."/>
            <person name="Koizumi S."/>
            <person name="Kurakawa T."/>
            <person name="Okumura R."/>
            <person name="Kayama H."/>
            <person name="Murakami M."/>
            <person name="Sakaguchi T."/>
            <person name="Das B."/>
            <person name="Nakamura S."/>
            <person name="Okada Y."/>
            <person name="Kumanogoh A."/>
            <person name="Takeda K."/>
        </authorList>
    </citation>
    <scope>NUCLEOTIDE SEQUENCE</scope>
    <source>
        <strain evidence="1">F3-75</strain>
    </source>
</reference>
<dbReference type="RefSeq" id="WP_187360455.1">
    <property type="nucleotide sequence ID" value="NZ_CABOGV010000015.1"/>
</dbReference>
<evidence type="ECO:0000313" key="1">
    <source>
        <dbReference type="EMBL" id="MCW4127869.1"/>
    </source>
</evidence>
<comment type="caution">
    <text evidence="1">The sequence shown here is derived from an EMBL/GenBank/DDBJ whole genome shotgun (WGS) entry which is preliminary data.</text>
</comment>
<gene>
    <name evidence="1" type="ORF">ONT16_06310</name>
</gene>
<dbReference type="Proteomes" id="UP001209344">
    <property type="component" value="Unassembled WGS sequence"/>
</dbReference>
<dbReference type="AlphaFoldDB" id="A0AAP3F9L0"/>
<evidence type="ECO:0000313" key="2">
    <source>
        <dbReference type="Proteomes" id="UP001209344"/>
    </source>
</evidence>
<protein>
    <submittedName>
        <fullName evidence="1">Uncharacterized protein</fullName>
    </submittedName>
</protein>
<organism evidence="1 2">
    <name type="scientific">Segatella copri</name>
    <dbReference type="NCBI Taxonomy" id="165179"/>
    <lineage>
        <taxon>Bacteria</taxon>
        <taxon>Pseudomonadati</taxon>
        <taxon>Bacteroidota</taxon>
        <taxon>Bacteroidia</taxon>
        <taxon>Bacteroidales</taxon>
        <taxon>Prevotellaceae</taxon>
        <taxon>Segatella</taxon>
    </lineage>
</organism>